<proteinExistence type="predicted"/>
<name>A0A3P7Q1Z4_DIBLA</name>
<keyword evidence="3" id="KW-1185">Reference proteome</keyword>
<evidence type="ECO:0000313" key="3">
    <source>
        <dbReference type="Proteomes" id="UP000281553"/>
    </source>
</evidence>
<organism evidence="2 3">
    <name type="scientific">Dibothriocephalus latus</name>
    <name type="common">Fish tapeworm</name>
    <name type="synonym">Diphyllobothrium latum</name>
    <dbReference type="NCBI Taxonomy" id="60516"/>
    <lineage>
        <taxon>Eukaryota</taxon>
        <taxon>Metazoa</taxon>
        <taxon>Spiralia</taxon>
        <taxon>Lophotrochozoa</taxon>
        <taxon>Platyhelminthes</taxon>
        <taxon>Cestoda</taxon>
        <taxon>Eucestoda</taxon>
        <taxon>Diphyllobothriidea</taxon>
        <taxon>Diphyllobothriidae</taxon>
        <taxon>Dibothriocephalus</taxon>
    </lineage>
</organism>
<dbReference type="Proteomes" id="UP000281553">
    <property type="component" value="Unassembled WGS sequence"/>
</dbReference>
<accession>A0A3P7Q1Z4</accession>
<feature type="region of interest" description="Disordered" evidence="1">
    <location>
        <begin position="1"/>
        <end position="62"/>
    </location>
</feature>
<dbReference type="OrthoDB" id="10539000at2759"/>
<gene>
    <name evidence="2" type="ORF">DILT_LOCUS19878</name>
</gene>
<evidence type="ECO:0000256" key="1">
    <source>
        <dbReference type="SAM" id="MobiDB-lite"/>
    </source>
</evidence>
<dbReference type="EMBL" id="UYRU01124175">
    <property type="protein sequence ID" value="VDN49757.1"/>
    <property type="molecule type" value="Genomic_DNA"/>
</dbReference>
<evidence type="ECO:0000313" key="2">
    <source>
        <dbReference type="EMBL" id="VDN49757.1"/>
    </source>
</evidence>
<reference evidence="2 3" key="1">
    <citation type="submission" date="2018-11" db="EMBL/GenBank/DDBJ databases">
        <authorList>
            <consortium name="Pathogen Informatics"/>
        </authorList>
    </citation>
    <scope>NUCLEOTIDE SEQUENCE [LARGE SCALE GENOMIC DNA]</scope>
</reference>
<protein>
    <submittedName>
        <fullName evidence="2">Uncharacterized protein</fullName>
    </submittedName>
</protein>
<feature type="non-terminal residue" evidence="2">
    <location>
        <position position="62"/>
    </location>
</feature>
<dbReference type="AlphaFoldDB" id="A0A3P7Q1Z4"/>
<sequence length="62" mass="6740">MFRPPQMQMSNNQPAVLPLSDPGPLNPPPYSTSKSDQPALMPAAPPQDSLTVADLQRRQAEL</sequence>